<reference evidence="2" key="1">
    <citation type="submission" date="2022-11" db="EMBL/GenBank/DDBJ databases">
        <authorList>
            <person name="Hyden B.L."/>
            <person name="Feng K."/>
            <person name="Yates T."/>
            <person name="Jawdy S."/>
            <person name="Smart L.B."/>
            <person name="Muchero W."/>
        </authorList>
    </citation>
    <scope>NUCLEOTIDE SEQUENCE</scope>
    <source>
        <tissue evidence="2">Shoot tip</tissue>
    </source>
</reference>
<dbReference type="EMBL" id="JAPFFM010000017">
    <property type="protein sequence ID" value="KAJ6696325.1"/>
    <property type="molecule type" value="Genomic_DNA"/>
</dbReference>
<name>A0A9Q0PXN8_9ROSI</name>
<reference evidence="2" key="2">
    <citation type="journal article" date="2023" name="Int. J. Mol. Sci.">
        <title>De Novo Assembly and Annotation of 11 Diverse Shrub Willow (Salix) Genomes Reveals Novel Gene Organization in Sex-Linked Regions.</title>
        <authorList>
            <person name="Hyden B."/>
            <person name="Feng K."/>
            <person name="Yates T.B."/>
            <person name="Jawdy S."/>
            <person name="Cereghino C."/>
            <person name="Smart L.B."/>
            <person name="Muchero W."/>
        </authorList>
    </citation>
    <scope>NUCLEOTIDE SEQUENCE</scope>
    <source>
        <tissue evidence="2">Shoot tip</tissue>
    </source>
</reference>
<keyword evidence="1" id="KW-1133">Transmembrane helix</keyword>
<dbReference type="Proteomes" id="UP001151752">
    <property type="component" value="Chromosome 3"/>
</dbReference>
<accession>A0A9Q0PXN8</accession>
<sequence length="78" mass="8681">MPKATRAMPRPGVAWRNWLVSIGCFLHSSLLLKNSPVDPNGFPITLSLSLCLFYSICFSNSTLRNCFVLLLSLGFCMI</sequence>
<feature type="transmembrane region" description="Helical" evidence="1">
    <location>
        <begin position="12"/>
        <end position="32"/>
    </location>
</feature>
<protein>
    <submittedName>
        <fullName evidence="2">Uncharacterized protein</fullName>
    </submittedName>
</protein>
<feature type="non-terminal residue" evidence="2">
    <location>
        <position position="78"/>
    </location>
</feature>
<keyword evidence="3" id="KW-1185">Reference proteome</keyword>
<keyword evidence="1" id="KW-0812">Transmembrane</keyword>
<keyword evidence="1" id="KW-0472">Membrane</keyword>
<proteinExistence type="predicted"/>
<organism evidence="2 3">
    <name type="scientific">Salix koriyanagi</name>
    <dbReference type="NCBI Taxonomy" id="2511006"/>
    <lineage>
        <taxon>Eukaryota</taxon>
        <taxon>Viridiplantae</taxon>
        <taxon>Streptophyta</taxon>
        <taxon>Embryophyta</taxon>
        <taxon>Tracheophyta</taxon>
        <taxon>Spermatophyta</taxon>
        <taxon>Magnoliopsida</taxon>
        <taxon>eudicotyledons</taxon>
        <taxon>Gunneridae</taxon>
        <taxon>Pentapetalae</taxon>
        <taxon>rosids</taxon>
        <taxon>fabids</taxon>
        <taxon>Malpighiales</taxon>
        <taxon>Salicaceae</taxon>
        <taxon>Saliceae</taxon>
        <taxon>Salix</taxon>
    </lineage>
</organism>
<feature type="transmembrane region" description="Helical" evidence="1">
    <location>
        <begin position="52"/>
        <end position="76"/>
    </location>
</feature>
<evidence type="ECO:0000256" key="1">
    <source>
        <dbReference type="SAM" id="Phobius"/>
    </source>
</evidence>
<evidence type="ECO:0000313" key="3">
    <source>
        <dbReference type="Proteomes" id="UP001151752"/>
    </source>
</evidence>
<gene>
    <name evidence="2" type="ORF">OIU74_015260</name>
</gene>
<evidence type="ECO:0000313" key="2">
    <source>
        <dbReference type="EMBL" id="KAJ6696325.1"/>
    </source>
</evidence>
<comment type="caution">
    <text evidence="2">The sequence shown here is derived from an EMBL/GenBank/DDBJ whole genome shotgun (WGS) entry which is preliminary data.</text>
</comment>
<dbReference type="AlphaFoldDB" id="A0A9Q0PXN8"/>